<sequence length="119" mass="13026">MSVRPPKQYTEAASDPVTAALEQEILEEKAGTLARLNRKLEQALVKIPSPDSATNADGTALRERRVAEAAEALWHVQIQRELCGLTGHKSFYDHMGVPMDVRLRIGPVPRHLKSTSSGG</sequence>
<dbReference type="Pfam" id="PF20370">
    <property type="entry name" value="DUF6665"/>
    <property type="match status" value="1"/>
</dbReference>
<reference evidence="1 2" key="1">
    <citation type="submission" date="2019-07" db="EMBL/GenBank/DDBJ databases">
        <title>Genomic Encyclopedia of Archaeal and Bacterial Type Strains, Phase II (KMG-II): from individual species to whole genera.</title>
        <authorList>
            <person name="Goeker M."/>
        </authorList>
    </citation>
    <scope>NUCLEOTIDE SEQUENCE [LARGE SCALE GENOMIC DNA]</scope>
    <source>
        <strain evidence="1 2">ATCC BAA-252</strain>
    </source>
</reference>
<evidence type="ECO:0000313" key="2">
    <source>
        <dbReference type="Proteomes" id="UP000320593"/>
    </source>
</evidence>
<gene>
    <name evidence="1" type="ORF">JM93_02893</name>
</gene>
<dbReference type="EMBL" id="VLLF01000006">
    <property type="protein sequence ID" value="TWI86185.1"/>
    <property type="molecule type" value="Genomic_DNA"/>
</dbReference>
<dbReference type="RefSeq" id="WP_145344440.1">
    <property type="nucleotide sequence ID" value="NZ_SMLY01000074.1"/>
</dbReference>
<accession>A0A562SXS8</accession>
<dbReference type="Proteomes" id="UP000320593">
    <property type="component" value="Unassembled WGS sequence"/>
</dbReference>
<dbReference type="InterPro" id="IPR046606">
    <property type="entry name" value="DUF6665"/>
</dbReference>
<proteinExistence type="predicted"/>
<dbReference type="AlphaFoldDB" id="A0A562SXS8"/>
<comment type="caution">
    <text evidence="1">The sequence shown here is derived from an EMBL/GenBank/DDBJ whole genome shotgun (WGS) entry which is preliminary data.</text>
</comment>
<organism evidence="1 2">
    <name type="scientific">Roseibium hamelinense</name>
    <dbReference type="NCBI Taxonomy" id="150831"/>
    <lineage>
        <taxon>Bacteria</taxon>
        <taxon>Pseudomonadati</taxon>
        <taxon>Pseudomonadota</taxon>
        <taxon>Alphaproteobacteria</taxon>
        <taxon>Hyphomicrobiales</taxon>
        <taxon>Stappiaceae</taxon>
        <taxon>Roseibium</taxon>
    </lineage>
</organism>
<keyword evidence="2" id="KW-1185">Reference proteome</keyword>
<name>A0A562SXS8_9HYPH</name>
<dbReference type="OrthoDB" id="9814981at2"/>
<protein>
    <submittedName>
        <fullName evidence="1">Uncharacterized protein</fullName>
    </submittedName>
</protein>
<evidence type="ECO:0000313" key="1">
    <source>
        <dbReference type="EMBL" id="TWI86185.1"/>
    </source>
</evidence>